<dbReference type="InterPro" id="IPR011067">
    <property type="entry name" value="Plasmid_toxin/cell-grow_inhib"/>
</dbReference>
<dbReference type="GO" id="GO:0006402">
    <property type="term" value="P:mRNA catabolic process"/>
    <property type="evidence" value="ECO:0007669"/>
    <property type="project" value="TreeGrafter"/>
</dbReference>
<comment type="caution">
    <text evidence="1">The sequence shown here is derived from an EMBL/GenBank/DDBJ whole genome shotgun (WGS) entry which is preliminary data.</text>
</comment>
<name>A0A2H0A3W4_9BACT</name>
<dbReference type="GO" id="GO:0016075">
    <property type="term" value="P:rRNA catabolic process"/>
    <property type="evidence" value="ECO:0007669"/>
    <property type="project" value="TreeGrafter"/>
</dbReference>
<sequence>MQYMITFRQGEVIFVPFPFSDQTTAKQRPAVIVSSNEYNSSRADVIIAAITSVVRVIWIGDYRLRDWKEAGLVKPSVAKATLATIDKDMIKRKLGILTQTDLDGLSKSLIKVIEFKRV</sequence>
<reference evidence="1 2" key="1">
    <citation type="submission" date="2017-09" db="EMBL/GenBank/DDBJ databases">
        <title>Depth-based differentiation of microbial function through sediment-hosted aquifers and enrichment of novel symbionts in the deep terrestrial subsurface.</title>
        <authorList>
            <person name="Probst A.J."/>
            <person name="Ladd B."/>
            <person name="Jarett J.K."/>
            <person name="Geller-Mcgrath D.E."/>
            <person name="Sieber C.M."/>
            <person name="Emerson J.B."/>
            <person name="Anantharaman K."/>
            <person name="Thomas B.C."/>
            <person name="Malmstrom R."/>
            <person name="Stieglmeier M."/>
            <person name="Klingl A."/>
            <person name="Woyke T."/>
            <person name="Ryan C.M."/>
            <person name="Banfield J.F."/>
        </authorList>
    </citation>
    <scope>NUCLEOTIDE SEQUENCE [LARGE SCALE GENOMIC DNA]</scope>
    <source>
        <strain evidence="1">CG23_combo_of_CG06-09_8_20_14_all_40_23</strain>
    </source>
</reference>
<dbReference type="GO" id="GO:0003677">
    <property type="term" value="F:DNA binding"/>
    <property type="evidence" value="ECO:0007669"/>
    <property type="project" value="InterPro"/>
</dbReference>
<dbReference type="PANTHER" id="PTHR33988:SF2">
    <property type="entry name" value="ENDORIBONUCLEASE MAZF"/>
    <property type="match status" value="1"/>
</dbReference>
<dbReference type="SUPFAM" id="SSF50118">
    <property type="entry name" value="Cell growth inhibitor/plasmid maintenance toxic component"/>
    <property type="match status" value="1"/>
</dbReference>
<dbReference type="Gene3D" id="2.30.30.110">
    <property type="match status" value="1"/>
</dbReference>
<dbReference type="AlphaFoldDB" id="A0A2H0A3W4"/>
<dbReference type="Proteomes" id="UP000231067">
    <property type="component" value="Unassembled WGS sequence"/>
</dbReference>
<dbReference type="GO" id="GO:0004521">
    <property type="term" value="F:RNA endonuclease activity"/>
    <property type="evidence" value="ECO:0007669"/>
    <property type="project" value="TreeGrafter"/>
</dbReference>
<dbReference type="InterPro" id="IPR003477">
    <property type="entry name" value="PemK-like"/>
</dbReference>
<dbReference type="PANTHER" id="PTHR33988">
    <property type="entry name" value="ENDORIBONUCLEASE MAZF-RELATED"/>
    <property type="match status" value="1"/>
</dbReference>
<evidence type="ECO:0000313" key="1">
    <source>
        <dbReference type="EMBL" id="PIP40129.1"/>
    </source>
</evidence>
<protein>
    <submittedName>
        <fullName evidence="1">Growth inhibitor</fullName>
    </submittedName>
</protein>
<dbReference type="EMBL" id="PCSH01000136">
    <property type="protein sequence ID" value="PIP40129.1"/>
    <property type="molecule type" value="Genomic_DNA"/>
</dbReference>
<gene>
    <name evidence="1" type="ORF">COX18_07710</name>
</gene>
<accession>A0A2H0A3W4</accession>
<proteinExistence type="predicted"/>
<evidence type="ECO:0000313" key="2">
    <source>
        <dbReference type="Proteomes" id="UP000231067"/>
    </source>
</evidence>
<organism evidence="1 2">
    <name type="scientific">Candidatus Desantisbacteria bacterium CG23_combo_of_CG06-09_8_20_14_all_40_23</name>
    <dbReference type="NCBI Taxonomy" id="1974550"/>
    <lineage>
        <taxon>Bacteria</taxon>
        <taxon>Candidatus Desantisiibacteriota</taxon>
    </lineage>
</organism>
<dbReference type="Pfam" id="PF02452">
    <property type="entry name" value="PemK_toxin"/>
    <property type="match status" value="1"/>
</dbReference>